<evidence type="ECO:0000313" key="2">
    <source>
        <dbReference type="Proteomes" id="UP000279236"/>
    </source>
</evidence>
<accession>A0A427XFF6</accession>
<reference evidence="1 2" key="1">
    <citation type="submission" date="2018-11" db="EMBL/GenBank/DDBJ databases">
        <title>Genome sequence of Apiotrichum porosum DSM 27194.</title>
        <authorList>
            <person name="Aliyu H."/>
            <person name="Gorte O."/>
            <person name="Ochsenreither K."/>
        </authorList>
    </citation>
    <scope>NUCLEOTIDE SEQUENCE [LARGE SCALE GENOMIC DNA]</scope>
    <source>
        <strain evidence="1 2">DSM 27194</strain>
    </source>
</reference>
<sequence length="92" mass="9770">MFRSGSPCPGYVGTLNVRSSYTVPVPASASPMCGFMPRPGFCSGPRSGVLVGGVFHRDPSCRYAQYGCAIPVALWGERDACRGECPLCDMSM</sequence>
<proteinExistence type="predicted"/>
<dbReference type="AlphaFoldDB" id="A0A427XFF6"/>
<dbReference type="EMBL" id="RSCE01000016">
    <property type="protein sequence ID" value="RSH77497.1"/>
    <property type="molecule type" value="Genomic_DNA"/>
</dbReference>
<name>A0A427XFF6_9TREE</name>
<keyword evidence="2" id="KW-1185">Reference proteome</keyword>
<dbReference type="Proteomes" id="UP000279236">
    <property type="component" value="Unassembled WGS sequence"/>
</dbReference>
<evidence type="ECO:0000313" key="1">
    <source>
        <dbReference type="EMBL" id="RSH77497.1"/>
    </source>
</evidence>
<comment type="caution">
    <text evidence="1">The sequence shown here is derived from an EMBL/GenBank/DDBJ whole genome shotgun (WGS) entry which is preliminary data.</text>
</comment>
<dbReference type="GeneID" id="39588017"/>
<gene>
    <name evidence="1" type="ORF">EHS24_003474</name>
</gene>
<organism evidence="1 2">
    <name type="scientific">Apiotrichum porosum</name>
    <dbReference type="NCBI Taxonomy" id="105984"/>
    <lineage>
        <taxon>Eukaryota</taxon>
        <taxon>Fungi</taxon>
        <taxon>Dikarya</taxon>
        <taxon>Basidiomycota</taxon>
        <taxon>Agaricomycotina</taxon>
        <taxon>Tremellomycetes</taxon>
        <taxon>Trichosporonales</taxon>
        <taxon>Trichosporonaceae</taxon>
        <taxon>Apiotrichum</taxon>
    </lineage>
</organism>
<dbReference type="RefSeq" id="XP_028472644.1">
    <property type="nucleotide sequence ID" value="XM_028619148.1"/>
</dbReference>
<protein>
    <submittedName>
        <fullName evidence="1">Uncharacterized protein</fullName>
    </submittedName>
</protein>